<name>A0A5Q2N046_9FIRM</name>
<accession>A0A5Q2N046</accession>
<evidence type="ECO:0000313" key="1">
    <source>
        <dbReference type="EMBL" id="QGG47139.1"/>
    </source>
</evidence>
<proteinExistence type="predicted"/>
<organism evidence="1 2">
    <name type="scientific">Heliorestis convoluta</name>
    <dbReference type="NCBI Taxonomy" id="356322"/>
    <lineage>
        <taxon>Bacteria</taxon>
        <taxon>Bacillati</taxon>
        <taxon>Bacillota</taxon>
        <taxon>Clostridia</taxon>
        <taxon>Eubacteriales</taxon>
        <taxon>Heliobacteriaceae</taxon>
        <taxon>Heliorestis</taxon>
    </lineage>
</organism>
<dbReference type="AlphaFoldDB" id="A0A5Q2N046"/>
<gene>
    <name evidence="1" type="ORF">FTV88_0987</name>
</gene>
<sequence>MAWSSRFSGVEESEMTRPCTYLPHFIVGIKIEKGSHNLLPC</sequence>
<reference evidence="2" key="1">
    <citation type="submission" date="2019-11" db="EMBL/GenBank/DDBJ databases">
        <title>Genome sequence of Heliorestis convoluta strain HH, an alkaliphilic and minimalistic phototrophic bacterium from a soda lake in Egypt.</title>
        <authorList>
            <person name="Dewey E.D."/>
            <person name="Stokes L.M."/>
            <person name="Burchell B.M."/>
            <person name="Shaffer K.N."/>
            <person name="Huntington A.M."/>
            <person name="Baker J.M."/>
            <person name="Nadendla S."/>
            <person name="Giglio M.G."/>
            <person name="Touchman J.W."/>
            <person name="Blankenship R.E."/>
            <person name="Madigan M.T."/>
            <person name="Sattley W.M."/>
        </authorList>
    </citation>
    <scope>NUCLEOTIDE SEQUENCE [LARGE SCALE GENOMIC DNA]</scope>
    <source>
        <strain evidence="2">HH</strain>
    </source>
</reference>
<dbReference type="Proteomes" id="UP000366051">
    <property type="component" value="Chromosome"/>
</dbReference>
<protein>
    <submittedName>
        <fullName evidence="1">Uncharacterized protein</fullName>
    </submittedName>
</protein>
<dbReference type="KEGG" id="hcv:FTV88_0987"/>
<evidence type="ECO:0000313" key="2">
    <source>
        <dbReference type="Proteomes" id="UP000366051"/>
    </source>
</evidence>
<dbReference type="EMBL" id="CP045875">
    <property type="protein sequence ID" value="QGG47139.1"/>
    <property type="molecule type" value="Genomic_DNA"/>
</dbReference>
<keyword evidence="2" id="KW-1185">Reference proteome</keyword>